<evidence type="ECO:0000256" key="1">
    <source>
        <dbReference type="ARBA" id="ARBA00008061"/>
    </source>
</evidence>
<dbReference type="GO" id="GO:0043169">
    <property type="term" value="F:cation binding"/>
    <property type="evidence" value="ECO:0007669"/>
    <property type="project" value="InterPro"/>
</dbReference>
<keyword evidence="2 5" id="KW-0378">Hydrolase</keyword>
<dbReference type="InterPro" id="IPR013783">
    <property type="entry name" value="Ig-like_fold"/>
</dbReference>
<dbReference type="InterPro" id="IPR017853">
    <property type="entry name" value="GH"/>
</dbReference>
<evidence type="ECO:0000256" key="4">
    <source>
        <dbReference type="RuleBase" id="RU003615"/>
    </source>
</evidence>
<keyword evidence="3 5" id="KW-0326">Glycosidase</keyword>
<reference evidence="7" key="1">
    <citation type="submission" date="2021-08" db="EMBL/GenBank/DDBJ databases">
        <title>Comparative analyses of Brucepasteria parasyntrophica and Teretinema zuelzerae.</title>
        <authorList>
            <person name="Song Y."/>
            <person name="Brune A."/>
        </authorList>
    </citation>
    <scope>NUCLEOTIDE SEQUENCE</scope>
    <source>
        <strain evidence="7">DSM 1903</strain>
    </source>
</reference>
<dbReference type="Gene3D" id="3.20.20.80">
    <property type="entry name" value="Glycosidases"/>
    <property type="match status" value="1"/>
</dbReference>
<gene>
    <name evidence="7" type="ORF">K7J14_12205</name>
</gene>
<dbReference type="PANTHER" id="PTHR10357">
    <property type="entry name" value="ALPHA-AMYLASE FAMILY MEMBER"/>
    <property type="match status" value="1"/>
</dbReference>
<evidence type="ECO:0000313" key="7">
    <source>
        <dbReference type="EMBL" id="MCD1655457.1"/>
    </source>
</evidence>
<dbReference type="Gene3D" id="2.60.40.10">
    <property type="entry name" value="Immunoglobulins"/>
    <property type="match status" value="1"/>
</dbReference>
<dbReference type="GO" id="GO:0005975">
    <property type="term" value="P:carbohydrate metabolic process"/>
    <property type="evidence" value="ECO:0007669"/>
    <property type="project" value="InterPro"/>
</dbReference>
<proteinExistence type="inferred from homology"/>
<dbReference type="EMBL" id="JAINWA010000003">
    <property type="protein sequence ID" value="MCD1655457.1"/>
    <property type="molecule type" value="Genomic_DNA"/>
</dbReference>
<dbReference type="CDD" id="cd02857">
    <property type="entry name" value="E_set_CDase_PDE_N"/>
    <property type="match status" value="1"/>
</dbReference>
<feature type="domain" description="Glycosyl hydrolase family 13 catalytic" evidence="6">
    <location>
        <begin position="145"/>
        <end position="519"/>
    </location>
</feature>
<dbReference type="AlphaFoldDB" id="A0AAE3EIS0"/>
<dbReference type="Gene3D" id="3.90.400.10">
    <property type="entry name" value="Oligo-1,6-glucosidase, Domain 2"/>
    <property type="match status" value="1"/>
</dbReference>
<name>A0AAE3EIS0_9SPIR</name>
<dbReference type="InterPro" id="IPR006047">
    <property type="entry name" value="GH13_cat_dom"/>
</dbReference>
<dbReference type="InterPro" id="IPR004185">
    <property type="entry name" value="Glyco_hydro_13_lg-like_dom"/>
</dbReference>
<evidence type="ECO:0000259" key="6">
    <source>
        <dbReference type="SMART" id="SM00642"/>
    </source>
</evidence>
<dbReference type="Pfam" id="PF02903">
    <property type="entry name" value="Alpha-amylase_N"/>
    <property type="match status" value="1"/>
</dbReference>
<evidence type="ECO:0000256" key="2">
    <source>
        <dbReference type="ARBA" id="ARBA00022801"/>
    </source>
</evidence>
<dbReference type="PRINTS" id="PR00110">
    <property type="entry name" value="ALPHAAMYLASE"/>
</dbReference>
<sequence length="608" mass="69358">MKMNAAAVYHHCGDAWCSALDAETLLIRIRTARDDIDRIDLVYADPFEWDRSGTEAHWNSVLSPMAICGKTAVHDYWEARISPPYGRLKYWFILNKGRQAYEFGEKGIVETVDRWNTWNTFIFPYIQPTEVFHAPDWVAGTVWYQIFPERYHNGNGDLNPRNTLPWHHGPVTNGEFYGGNLPGITAKLDHIAELGFTGIYLTPIFDSPSVHKYDTRDYMKIDPAFGSEGDLKELVRKAHAKGIRVILDAVFNHSGRSFGPWQDVLEKGEESRYRDWFVIKGFPIFGRDPETGAALSDTGDSHGTNLRTFAFTTGMPKLNTTNPEVREYLLNVAEYWIRTCDIDGWRLDVANEVDHEFWRHFRKRVKAVKRDAFIVGEIWHHSMDWLRGDQYDAIMNYHFGQAVVDFLNESAEIPDALALAHRFTTLEMSYPPNVVRNSFNLLDSHDTPRLIHQVKDNIEAARQAWLLLAVLPAPPCFYYGSEFGITGGYDPDCRRCMPWDASGQTPGQFGFIKEIVALRKDNSVLINRGKREWLASRKTPGLFGVRITESPDTKGLIPEGKPRSITVLINRSKKDASGKDLSALLLPGEIDDQAFRRLAPNGFAWRAK</sequence>
<dbReference type="RefSeq" id="WP_230756654.1">
    <property type="nucleotide sequence ID" value="NZ_JAINWA010000003.1"/>
</dbReference>
<keyword evidence="5" id="KW-0119">Carbohydrate metabolism</keyword>
<accession>A0AAE3EIS0</accession>
<dbReference type="PANTHER" id="PTHR10357:SF210">
    <property type="entry name" value="MALTODEXTRIN GLUCOSIDASE"/>
    <property type="match status" value="1"/>
</dbReference>
<comment type="caution">
    <text evidence="7">The sequence shown here is derived from an EMBL/GenBank/DDBJ whole genome shotgun (WGS) entry which is preliminary data.</text>
</comment>
<dbReference type="InterPro" id="IPR045857">
    <property type="entry name" value="O16G_dom_2"/>
</dbReference>
<comment type="similarity">
    <text evidence="1 4">Belongs to the glycosyl hydrolase 13 family.</text>
</comment>
<dbReference type="InterPro" id="IPR006046">
    <property type="entry name" value="Alpha_amylase"/>
</dbReference>
<protein>
    <recommendedName>
        <fullName evidence="5">Alpha-amylase</fullName>
        <ecNumber evidence="5">3.2.1.1</ecNumber>
    </recommendedName>
</protein>
<evidence type="ECO:0000256" key="3">
    <source>
        <dbReference type="ARBA" id="ARBA00023295"/>
    </source>
</evidence>
<dbReference type="Pfam" id="PF00128">
    <property type="entry name" value="Alpha-amylase"/>
    <property type="match status" value="1"/>
</dbReference>
<keyword evidence="8" id="KW-1185">Reference proteome</keyword>
<dbReference type="GO" id="GO:0004556">
    <property type="term" value="F:alpha-amylase activity"/>
    <property type="evidence" value="ECO:0007669"/>
    <property type="project" value="UniProtKB-UniRule"/>
</dbReference>
<dbReference type="EC" id="3.2.1.1" evidence="5"/>
<dbReference type="Proteomes" id="UP001198163">
    <property type="component" value="Unassembled WGS sequence"/>
</dbReference>
<evidence type="ECO:0000256" key="5">
    <source>
        <dbReference type="RuleBase" id="RU361134"/>
    </source>
</evidence>
<organism evidence="7 8">
    <name type="scientific">Teretinema zuelzerae</name>
    <dbReference type="NCBI Taxonomy" id="156"/>
    <lineage>
        <taxon>Bacteria</taxon>
        <taxon>Pseudomonadati</taxon>
        <taxon>Spirochaetota</taxon>
        <taxon>Spirochaetia</taxon>
        <taxon>Spirochaetales</taxon>
        <taxon>Treponemataceae</taxon>
        <taxon>Teretinema</taxon>
    </lineage>
</organism>
<dbReference type="CDD" id="cd11338">
    <property type="entry name" value="AmyAc_CMD"/>
    <property type="match status" value="1"/>
</dbReference>
<comment type="catalytic activity">
    <reaction evidence="5">
        <text>Endohydrolysis of (1-&gt;4)-alpha-D-glucosidic linkages in polysaccharides containing three or more (1-&gt;4)-alpha-linked D-glucose units.</text>
        <dbReference type="EC" id="3.2.1.1"/>
    </reaction>
</comment>
<evidence type="ECO:0000313" key="8">
    <source>
        <dbReference type="Proteomes" id="UP001198163"/>
    </source>
</evidence>
<dbReference type="SUPFAM" id="SSF51445">
    <property type="entry name" value="(Trans)glycosidases"/>
    <property type="match status" value="1"/>
</dbReference>
<dbReference type="SMART" id="SM00642">
    <property type="entry name" value="Aamy"/>
    <property type="match status" value="1"/>
</dbReference>